<evidence type="ECO:0000313" key="1">
    <source>
        <dbReference type="EMBL" id="SHO49269.1"/>
    </source>
</evidence>
<name>A0A1M7Y9J5_9FIRM</name>
<accession>A0A1M7Y9J5</accession>
<dbReference type="EMBL" id="FRFD01000006">
    <property type="protein sequence ID" value="SHO49269.1"/>
    <property type="molecule type" value="Genomic_DNA"/>
</dbReference>
<reference evidence="1 2" key="1">
    <citation type="submission" date="2016-12" db="EMBL/GenBank/DDBJ databases">
        <authorList>
            <person name="Song W.-J."/>
            <person name="Kurnit D.M."/>
        </authorList>
    </citation>
    <scope>NUCLEOTIDE SEQUENCE [LARGE SCALE GENOMIC DNA]</scope>
    <source>
        <strain evidence="1 2">DSM 12503</strain>
    </source>
</reference>
<dbReference type="RefSeq" id="WP_073588922.1">
    <property type="nucleotide sequence ID" value="NZ_FRFD01000006.1"/>
</dbReference>
<sequence>MSFNSIVDIINDLVFNILEEKCLKIYKQNELKNLIKKFMEQEYEAKFAHLSMEEEIDFGGICEYIRCNFLEDMKEYLFGIDNKRRESCYSTIINKSLYYGKSNSKNEKMIKNFINNIIDVINKFIYENLDEKDIFLANRITDNIRDSLINEVSKLKKELSDQQASGNNNTLVYKSKDYFAKWSKDSETLAGEILSLYLNNETGKIPTRLQNNWDCFIKLDNWNVGILSNLNRMIENITLLITDKTISNHFYKDMKSLQEYKRELKDFVHYINEDNPFPSSISYKLNILLKKVKKEICELNCYKTNSNLFKSLNDIIKYMESKLLSRTYGKCFCLVGRLGAGKTHFVFNVIKNYNKCFFVYINFQDYQKSSLEDLVLAELNMNKCDNLTIRRTNSFLKESNLRLIIVIENIQGNNFNMEKLKNDIYELSKYEMIYWLLTIRETNLNDLNSYYDINTFLNQYGVTELDFIENNNMEDLSRFHFGKWLSIDSCNIESQTWLNILFSENNNVNAIEQRIVNSLGILEPLIIWIIKKLNITNLLDTIDLVYEDYARLFLSNRMFDLTEISKSCNYPFEYENINDMVIFISDFVTETQNTLFSEKDLKIFAEQREFFYKNNLFELLNILYKGCMLQKNNELNSILIFKSTKYKLDYIVIWAYICSLALINESDNSAVNVTSEIETIKKCNPDFYNYIVQFTYILSVDTIIHKNLDELINDPLLWISFTKTKEKYCIYLFQQINHYSIKSSTFFYILYFIKQKDYLFSLADIMKIFQDNYSIIKNEKLANYMVNIIGNKLQKIQTRGEIINSLEFFVGCEVVDDLQTSDYTHKPSLTNEIAKILAIRLFSLVNGDEPVIKLLSEVRQYCDDNSEKILKDSEYHSADDEIFPFIFFEFFYCHLCKILLRNGDTDRNYNIIKNSWLNYKGRDENAIYYMWMRQSQNLEIGRYYRDIKKHSINNGTLDNVIKLLNALMDSSNEDELCDCYYIIKHTIKYEDRYHKRLDKIFNPFLKSLLSKKCNKLKSLLINDEGFIKKQGFCITEK</sequence>
<dbReference type="OrthoDB" id="9960240at2"/>
<dbReference type="Proteomes" id="UP000184612">
    <property type="component" value="Unassembled WGS sequence"/>
</dbReference>
<keyword evidence="2" id="KW-1185">Reference proteome</keyword>
<evidence type="ECO:0000313" key="2">
    <source>
        <dbReference type="Proteomes" id="UP000184612"/>
    </source>
</evidence>
<protein>
    <submittedName>
        <fullName evidence="1">Uncharacterized protein</fullName>
    </submittedName>
</protein>
<gene>
    <name evidence="1" type="ORF">SAMN02745217_02225</name>
</gene>
<dbReference type="STRING" id="1121345.SAMN02745217_02225"/>
<proteinExistence type="predicted"/>
<dbReference type="AlphaFoldDB" id="A0A1M7Y9J5"/>
<organism evidence="1 2">
    <name type="scientific">Anaerocolumna xylanovorans DSM 12503</name>
    <dbReference type="NCBI Taxonomy" id="1121345"/>
    <lineage>
        <taxon>Bacteria</taxon>
        <taxon>Bacillati</taxon>
        <taxon>Bacillota</taxon>
        <taxon>Clostridia</taxon>
        <taxon>Lachnospirales</taxon>
        <taxon>Lachnospiraceae</taxon>
        <taxon>Anaerocolumna</taxon>
    </lineage>
</organism>